<dbReference type="AlphaFoldDB" id="A0A0A1SX47"/>
<sequence length="245" mass="28903">MKVDIQIEIHRHAALKSKPRLANEDDVFPQFPQLPLELRRDIWVLSLDRITVHIKEPPSKVRCYYSWFHDTVEDELNCALPSVYWYHLRGLYTTAHLAVPAPAAYHACLESRAAIQDYFDRFEKPNYQSLPSWFCFERDIVRCSNYDLESFLDSPWFCRMRHLVLEHELRTYAYEMAYNFDSMVPGPYVGPLGWAGDAIGALKTLRIELNEWMFEEDKNAQYVGWELLRAWHCKGDTDVKGVQFM</sequence>
<dbReference type="InterPro" id="IPR045518">
    <property type="entry name" value="2EXR"/>
</dbReference>
<dbReference type="Pfam" id="PF20150">
    <property type="entry name" value="2EXR"/>
    <property type="match status" value="1"/>
</dbReference>
<protein>
    <recommendedName>
        <fullName evidence="1">2EXR domain-containing protein</fullName>
    </recommendedName>
</protein>
<reference evidence="2 3" key="1">
    <citation type="journal article" date="2015" name="Genome Announc.">
        <title>Draft Genome Sequence and Gene Annotation of the Entomopathogenic Fungus Verticillium hemipterigenum.</title>
        <authorList>
            <person name="Horn F."/>
            <person name="Habel A."/>
            <person name="Scharf D.H."/>
            <person name="Dworschak J."/>
            <person name="Brakhage A.A."/>
            <person name="Guthke R."/>
            <person name="Hertweck C."/>
            <person name="Linde J."/>
        </authorList>
    </citation>
    <scope>NUCLEOTIDE SEQUENCE [LARGE SCALE GENOMIC DNA]</scope>
</reference>
<name>A0A0A1SX47_9HYPO</name>
<evidence type="ECO:0000313" key="3">
    <source>
        <dbReference type="Proteomes" id="UP000039046"/>
    </source>
</evidence>
<dbReference type="Proteomes" id="UP000039046">
    <property type="component" value="Unassembled WGS sequence"/>
</dbReference>
<dbReference type="HOGENOM" id="CLU_1134232_0_0_1"/>
<organism evidence="2 3">
    <name type="scientific">[Torrubiella] hemipterigena</name>
    <dbReference type="NCBI Taxonomy" id="1531966"/>
    <lineage>
        <taxon>Eukaryota</taxon>
        <taxon>Fungi</taxon>
        <taxon>Dikarya</taxon>
        <taxon>Ascomycota</taxon>
        <taxon>Pezizomycotina</taxon>
        <taxon>Sordariomycetes</taxon>
        <taxon>Hypocreomycetidae</taxon>
        <taxon>Hypocreales</taxon>
        <taxon>Clavicipitaceae</taxon>
        <taxon>Clavicipitaceae incertae sedis</taxon>
        <taxon>'Torrubiella' clade</taxon>
    </lineage>
</organism>
<gene>
    <name evidence="2" type="ORF">VHEMI02952</name>
</gene>
<dbReference type="PANTHER" id="PTHR35910">
    <property type="entry name" value="2EXR DOMAIN-CONTAINING PROTEIN"/>
    <property type="match status" value="1"/>
</dbReference>
<dbReference type="PANTHER" id="PTHR35910:SF1">
    <property type="entry name" value="2EXR DOMAIN-CONTAINING PROTEIN"/>
    <property type="match status" value="1"/>
</dbReference>
<dbReference type="EMBL" id="CDHN01000001">
    <property type="protein sequence ID" value="CEJ82911.1"/>
    <property type="molecule type" value="Genomic_DNA"/>
</dbReference>
<dbReference type="OrthoDB" id="4861005at2759"/>
<proteinExistence type="predicted"/>
<evidence type="ECO:0000259" key="1">
    <source>
        <dbReference type="Pfam" id="PF20150"/>
    </source>
</evidence>
<feature type="domain" description="2EXR" evidence="1">
    <location>
        <begin position="28"/>
        <end position="141"/>
    </location>
</feature>
<keyword evidence="3" id="KW-1185">Reference proteome</keyword>
<evidence type="ECO:0000313" key="2">
    <source>
        <dbReference type="EMBL" id="CEJ82911.1"/>
    </source>
</evidence>
<accession>A0A0A1SX47</accession>